<dbReference type="PRINTS" id="PR00453">
    <property type="entry name" value="VWFADOMAIN"/>
</dbReference>
<evidence type="ECO:0000256" key="3">
    <source>
        <dbReference type="ARBA" id="ARBA00022729"/>
    </source>
</evidence>
<dbReference type="OrthoDB" id="10256829at2759"/>
<dbReference type="InterPro" id="IPR002035">
    <property type="entry name" value="VWF_A"/>
</dbReference>
<reference evidence="9" key="1">
    <citation type="submission" date="2025-08" db="UniProtKB">
        <authorList>
            <consortium name="RefSeq"/>
        </authorList>
    </citation>
    <scope>IDENTIFICATION</scope>
</reference>
<dbReference type="KEGG" id="aplc:110973524"/>
<dbReference type="AlphaFoldDB" id="A0A8B7XH29"/>
<keyword evidence="8" id="KW-1185">Reference proteome</keyword>
<keyword evidence="3 6" id="KW-0732">Signal</keyword>
<dbReference type="Proteomes" id="UP000694845">
    <property type="component" value="Unplaced"/>
</dbReference>
<gene>
    <name evidence="9" type="primary">LOC110973524</name>
</gene>
<evidence type="ECO:0000313" key="9">
    <source>
        <dbReference type="RefSeq" id="XP_022080099.1"/>
    </source>
</evidence>
<feature type="chain" id="PRO_5034554162" evidence="6">
    <location>
        <begin position="25"/>
        <end position="571"/>
    </location>
</feature>
<name>A0A8B7XH29_ACAPL</name>
<dbReference type="FunFam" id="3.40.50.410:FF:000004">
    <property type="entry name" value="collagen alpha-6(VI) chain"/>
    <property type="match status" value="1"/>
</dbReference>
<dbReference type="PANTHER" id="PTHR24020">
    <property type="entry name" value="COLLAGEN ALPHA"/>
    <property type="match status" value="1"/>
</dbReference>
<dbReference type="SUPFAM" id="SSF53300">
    <property type="entry name" value="vWA-like"/>
    <property type="match status" value="1"/>
</dbReference>
<dbReference type="PROSITE" id="PS50234">
    <property type="entry name" value="VWFA"/>
    <property type="match status" value="1"/>
</dbReference>
<dbReference type="SMART" id="SM00327">
    <property type="entry name" value="VWA"/>
    <property type="match status" value="1"/>
</dbReference>
<dbReference type="GeneID" id="110973524"/>
<keyword evidence="4" id="KW-0677">Repeat</keyword>
<evidence type="ECO:0000256" key="2">
    <source>
        <dbReference type="ARBA" id="ARBA00022525"/>
    </source>
</evidence>
<evidence type="ECO:0000256" key="6">
    <source>
        <dbReference type="SAM" id="SignalP"/>
    </source>
</evidence>
<dbReference type="Gene3D" id="3.40.50.410">
    <property type="entry name" value="von Willebrand factor, type A domain"/>
    <property type="match status" value="1"/>
</dbReference>
<sequence>MKRKTTRGHLVAIFLLVFLPLIRGQGTDLTVVPGESGTDVVDATMAKVNRLAEVNPYLQTDNRFLRRIAWVETADGTAAHTFSDPNYHGGIWRVDSAVFDVTKRMVNELAYHTVFDDIERLFCIRWSQASWEDCRKPLYSALAARLFFHNQNYIIPLALEVQAEEWYQKYHAQPTDMAENFILKVTALEQTGCDSRGLDLVFVLDGSGSVGSVDFNTTKNFVLAMVDFFDIGPDKTRVGVIQYSSSPQIEFHLKSFTDKALLKEAVINIRYKDGGTNTGEALDEMSDTSFLPENGARPPGRGFPRVAVVVTDGQSHDSVTGPAERARQKGIVIFAIGVTSSVNRFELNAIANKPNDTYVYHVSDFDAIVNIAAALEYTTCNQATQVQNQTVTGTIDRNEIQNFQLPITENGVTLSVNATRGNAVVYVSTTTPNPNEAFHDFRLEAVAGKGLVTIVITPEDLTKTCTPEFRRKRRQADSQDDANEGSVIGIAYITIEGEQETNDFMLTVSEGDVTDPSTTEAPTTTEVVPTTVETVSTKPYSTNGSNLVAAATTCVFLCILFGAQLAKTFLY</sequence>
<dbReference type="GO" id="GO:0005576">
    <property type="term" value="C:extracellular region"/>
    <property type="evidence" value="ECO:0007669"/>
    <property type="project" value="UniProtKB-SubCell"/>
</dbReference>
<accession>A0A8B7XH29</accession>
<comment type="subcellular location">
    <subcellularLocation>
        <location evidence="1">Secreted</location>
    </subcellularLocation>
</comment>
<proteinExistence type="predicted"/>
<dbReference type="OMA" id="SENNGAR"/>
<keyword evidence="2" id="KW-0964">Secreted</keyword>
<dbReference type="RefSeq" id="XP_022080099.1">
    <property type="nucleotide sequence ID" value="XM_022224407.1"/>
</dbReference>
<feature type="domain" description="VWFA" evidence="7">
    <location>
        <begin position="199"/>
        <end position="375"/>
    </location>
</feature>
<organism evidence="8 9">
    <name type="scientific">Acanthaster planci</name>
    <name type="common">Crown-of-thorns starfish</name>
    <dbReference type="NCBI Taxonomy" id="133434"/>
    <lineage>
        <taxon>Eukaryota</taxon>
        <taxon>Metazoa</taxon>
        <taxon>Echinodermata</taxon>
        <taxon>Eleutherozoa</taxon>
        <taxon>Asterozoa</taxon>
        <taxon>Asteroidea</taxon>
        <taxon>Valvatacea</taxon>
        <taxon>Valvatida</taxon>
        <taxon>Acanthasteridae</taxon>
        <taxon>Acanthaster</taxon>
    </lineage>
</organism>
<keyword evidence="5" id="KW-0325">Glycoprotein</keyword>
<dbReference type="Pfam" id="PF00092">
    <property type="entry name" value="VWA"/>
    <property type="match status" value="1"/>
</dbReference>
<evidence type="ECO:0000256" key="1">
    <source>
        <dbReference type="ARBA" id="ARBA00004613"/>
    </source>
</evidence>
<evidence type="ECO:0000256" key="4">
    <source>
        <dbReference type="ARBA" id="ARBA00022737"/>
    </source>
</evidence>
<feature type="signal peptide" evidence="6">
    <location>
        <begin position="1"/>
        <end position="24"/>
    </location>
</feature>
<evidence type="ECO:0000259" key="7">
    <source>
        <dbReference type="PROSITE" id="PS50234"/>
    </source>
</evidence>
<protein>
    <submittedName>
        <fullName evidence="9">Uncharacterized protein LOC110973524</fullName>
    </submittedName>
</protein>
<dbReference type="InterPro" id="IPR050525">
    <property type="entry name" value="ECM_Assembly_Org"/>
</dbReference>
<evidence type="ECO:0000313" key="8">
    <source>
        <dbReference type="Proteomes" id="UP000694845"/>
    </source>
</evidence>
<dbReference type="InterPro" id="IPR036465">
    <property type="entry name" value="vWFA_dom_sf"/>
</dbReference>
<dbReference type="PANTHER" id="PTHR24020:SF20">
    <property type="entry name" value="PH DOMAIN-CONTAINING PROTEIN"/>
    <property type="match status" value="1"/>
</dbReference>
<evidence type="ECO:0000256" key="5">
    <source>
        <dbReference type="ARBA" id="ARBA00023180"/>
    </source>
</evidence>